<feature type="transmembrane region" description="Helical" evidence="1">
    <location>
        <begin position="57"/>
        <end position="77"/>
    </location>
</feature>
<feature type="transmembrane region" description="Helical" evidence="1">
    <location>
        <begin position="12"/>
        <end position="37"/>
    </location>
</feature>
<dbReference type="OrthoDB" id="451488at2"/>
<feature type="transmembrane region" description="Helical" evidence="1">
    <location>
        <begin position="89"/>
        <end position="113"/>
    </location>
</feature>
<proteinExistence type="predicted"/>
<accession>A0A3N6RHS9</accession>
<organism evidence="2 3">
    <name type="scientific">Okeania hirsuta</name>
    <dbReference type="NCBI Taxonomy" id="1458930"/>
    <lineage>
        <taxon>Bacteria</taxon>
        <taxon>Bacillati</taxon>
        <taxon>Cyanobacteriota</taxon>
        <taxon>Cyanophyceae</taxon>
        <taxon>Oscillatoriophycideae</taxon>
        <taxon>Oscillatoriales</taxon>
        <taxon>Microcoleaceae</taxon>
        <taxon>Okeania</taxon>
    </lineage>
</organism>
<dbReference type="EMBL" id="RCBY01000168">
    <property type="protein sequence ID" value="RQH31185.1"/>
    <property type="molecule type" value="Genomic_DNA"/>
</dbReference>
<evidence type="ECO:0000256" key="1">
    <source>
        <dbReference type="SAM" id="Phobius"/>
    </source>
</evidence>
<dbReference type="Proteomes" id="UP000269154">
    <property type="component" value="Unassembled WGS sequence"/>
</dbReference>
<feature type="transmembrane region" description="Helical" evidence="1">
    <location>
        <begin position="125"/>
        <end position="146"/>
    </location>
</feature>
<evidence type="ECO:0000313" key="2">
    <source>
        <dbReference type="EMBL" id="RQH31185.1"/>
    </source>
</evidence>
<feature type="transmembrane region" description="Helical" evidence="1">
    <location>
        <begin position="201"/>
        <end position="219"/>
    </location>
</feature>
<protein>
    <submittedName>
        <fullName evidence="2">Uncharacterized protein</fullName>
    </submittedName>
</protein>
<keyword evidence="1" id="KW-0472">Membrane</keyword>
<dbReference type="AlphaFoldDB" id="A0A3N6RHS9"/>
<name>A0A3N6RHS9_9CYAN</name>
<keyword evidence="1" id="KW-1133">Transmembrane helix</keyword>
<reference evidence="2 3" key="1">
    <citation type="journal article" date="2018" name="ACS Chem. Biol.">
        <title>Ketoreductase domain dysfunction expands chemodiversity: malyngamide biosynthesis in the cyanobacterium Okeania hirsuta.</title>
        <authorList>
            <person name="Moss N.A."/>
            <person name="Leao T."/>
            <person name="Rankin M."/>
            <person name="McCullough T.M."/>
            <person name="Qu P."/>
            <person name="Korobeynikov A."/>
            <person name="Smith J.L."/>
            <person name="Gerwick L."/>
            <person name="Gerwick W.H."/>
        </authorList>
    </citation>
    <scope>NUCLEOTIDE SEQUENCE [LARGE SCALE GENOMIC DNA]</scope>
    <source>
        <strain evidence="2 3">PAB10Feb10-1</strain>
    </source>
</reference>
<comment type="caution">
    <text evidence="2">The sequence shown here is derived from an EMBL/GenBank/DDBJ whole genome shotgun (WGS) entry which is preliminary data.</text>
</comment>
<keyword evidence="1" id="KW-0812">Transmembrane</keyword>
<dbReference type="RefSeq" id="WP_124147140.1">
    <property type="nucleotide sequence ID" value="NZ_CAWOKI010000234.1"/>
</dbReference>
<gene>
    <name evidence="2" type="ORF">D5R40_23370</name>
</gene>
<feature type="transmembrane region" description="Helical" evidence="1">
    <location>
        <begin position="158"/>
        <end position="181"/>
    </location>
</feature>
<keyword evidence="3" id="KW-1185">Reference proteome</keyword>
<sequence length="235" mass="27301">MKFQITISPFKIAKYLTFGVIFLTICSIAIQIGKYIFDYREPWTRLFNLDREMNIPTWYSALMLISCGLIIRGIFAIKKSQSERFWRKWQILSIIFFLLALDEVASIHEILIIDDLADTLNLPSLWHSVWVIPGTVLVVIFIWKYWKFILYLPNQLRRYFLIAISLYVGGALGMEMVGSYYDGIDGQQNLVYAMLATVEEVMEMMGCVVFIYGLLTYLGELSTELQVNFHINNKG</sequence>
<evidence type="ECO:0000313" key="3">
    <source>
        <dbReference type="Proteomes" id="UP000269154"/>
    </source>
</evidence>